<dbReference type="SMART" id="SM00320">
    <property type="entry name" value="WD40"/>
    <property type="match status" value="8"/>
</dbReference>
<evidence type="ECO:0000256" key="3">
    <source>
        <dbReference type="PROSITE-ProRule" id="PRU00221"/>
    </source>
</evidence>
<dbReference type="Proteomes" id="UP001208570">
    <property type="component" value="Unassembled WGS sequence"/>
</dbReference>
<dbReference type="PROSITE" id="PS50294">
    <property type="entry name" value="WD_REPEATS_REGION"/>
    <property type="match status" value="4"/>
</dbReference>
<comment type="caution">
    <text evidence="5">The sequence shown here is derived from an EMBL/GenBank/DDBJ whole genome shotgun (WGS) entry which is preliminary data.</text>
</comment>
<keyword evidence="6" id="KW-1185">Reference proteome</keyword>
<dbReference type="PANTHER" id="PTHR44489">
    <property type="match status" value="1"/>
</dbReference>
<dbReference type="AlphaFoldDB" id="A0AAD9JJU0"/>
<dbReference type="PROSITE" id="PS00678">
    <property type="entry name" value="WD_REPEATS_1"/>
    <property type="match status" value="1"/>
</dbReference>
<dbReference type="InterPro" id="IPR011047">
    <property type="entry name" value="Quinoprotein_ADH-like_sf"/>
</dbReference>
<keyword evidence="2" id="KW-0677">Repeat</keyword>
<dbReference type="PANTHER" id="PTHR44489:SF11">
    <property type="entry name" value="WD REPEAT DOMAIN 86"/>
    <property type="match status" value="1"/>
</dbReference>
<feature type="repeat" description="WD" evidence="3">
    <location>
        <begin position="21"/>
        <end position="56"/>
    </location>
</feature>
<evidence type="ECO:0000313" key="5">
    <source>
        <dbReference type="EMBL" id="KAK2153763.1"/>
    </source>
</evidence>
<name>A0AAD9JJU0_9ANNE</name>
<dbReference type="SUPFAM" id="SSF50978">
    <property type="entry name" value="WD40 repeat-like"/>
    <property type="match status" value="1"/>
</dbReference>
<organism evidence="5 6">
    <name type="scientific">Paralvinella palmiformis</name>
    <dbReference type="NCBI Taxonomy" id="53620"/>
    <lineage>
        <taxon>Eukaryota</taxon>
        <taxon>Metazoa</taxon>
        <taxon>Spiralia</taxon>
        <taxon>Lophotrochozoa</taxon>
        <taxon>Annelida</taxon>
        <taxon>Polychaeta</taxon>
        <taxon>Sedentaria</taxon>
        <taxon>Canalipalpata</taxon>
        <taxon>Terebellida</taxon>
        <taxon>Terebelliformia</taxon>
        <taxon>Alvinellidae</taxon>
        <taxon>Paralvinella</taxon>
    </lineage>
</organism>
<dbReference type="InterPro" id="IPR015943">
    <property type="entry name" value="WD40/YVTN_repeat-like_dom_sf"/>
</dbReference>
<sequence>MGLCSSKGGNQKGQAYLLQTLDEHEGGINCMCLSEDGSVLATGSEDRTARIWTTKTDICECIGILKGHEDYINCVVIEDKYVLTGSADKTIRKWDMSTCDCVHVFRGHNSLINRIICTGDFVFSSSYDRSARCWDFDTGECIRVFTGHKRGVYPLIFIPIDDDEAETDNYEWDGNKDILITGSADFTARAWSFETGKCIRVFKEHEGAITCMSVDATGKILFTGSTDQTVRSWDVNTGERFKVFRGHTASIICMTVVNKIVYTGSSDHTGRSWVVQFADCTRIFKGHKHTVSCIKYNDGLLFTGSGDSLAHCFDAKSGAVRRVFRGHESSVNTLQLVDGKLFTGSHDATLRVWDAAGITDDTSFGAKDKNKEKTPGNEKTNNETQQTLNGVNNDDVRQDGANTKIMIDEDENMNENPQINGNMNGYV</sequence>
<dbReference type="CDD" id="cd00200">
    <property type="entry name" value="WD40"/>
    <property type="match status" value="1"/>
</dbReference>
<dbReference type="Pfam" id="PF00400">
    <property type="entry name" value="WD40"/>
    <property type="match status" value="7"/>
</dbReference>
<feature type="repeat" description="WD" evidence="3">
    <location>
        <begin position="160"/>
        <end position="201"/>
    </location>
</feature>
<dbReference type="InterPro" id="IPR001680">
    <property type="entry name" value="WD40_rpt"/>
</dbReference>
<evidence type="ECO:0000256" key="2">
    <source>
        <dbReference type="ARBA" id="ARBA00022737"/>
    </source>
</evidence>
<dbReference type="InterPro" id="IPR044715">
    <property type="entry name" value="WDR86-like"/>
</dbReference>
<keyword evidence="1 3" id="KW-0853">WD repeat</keyword>
<dbReference type="InterPro" id="IPR019775">
    <property type="entry name" value="WD40_repeat_CS"/>
</dbReference>
<evidence type="ECO:0008006" key="7">
    <source>
        <dbReference type="Google" id="ProtNLM"/>
    </source>
</evidence>
<dbReference type="SUPFAM" id="SSF50998">
    <property type="entry name" value="Quinoprotein alcohol dehydrogenase-like"/>
    <property type="match status" value="1"/>
</dbReference>
<dbReference type="InterPro" id="IPR036322">
    <property type="entry name" value="WD40_repeat_dom_sf"/>
</dbReference>
<dbReference type="EMBL" id="JAODUP010000287">
    <property type="protein sequence ID" value="KAK2153763.1"/>
    <property type="molecule type" value="Genomic_DNA"/>
</dbReference>
<feature type="repeat" description="WD" evidence="3">
    <location>
        <begin position="65"/>
        <end position="104"/>
    </location>
</feature>
<dbReference type="PRINTS" id="PR00320">
    <property type="entry name" value="GPROTEINBRPT"/>
</dbReference>
<feature type="repeat" description="WD" evidence="3">
    <location>
        <begin position="324"/>
        <end position="354"/>
    </location>
</feature>
<gene>
    <name evidence="5" type="ORF">LSH36_287g05006</name>
</gene>
<protein>
    <recommendedName>
        <fullName evidence="7">WD repeat-containing protein 86</fullName>
    </recommendedName>
</protein>
<feature type="region of interest" description="Disordered" evidence="4">
    <location>
        <begin position="363"/>
        <end position="398"/>
    </location>
</feature>
<feature type="repeat" description="WD" evidence="3">
    <location>
        <begin position="202"/>
        <end position="243"/>
    </location>
</feature>
<evidence type="ECO:0000256" key="1">
    <source>
        <dbReference type="ARBA" id="ARBA00022574"/>
    </source>
</evidence>
<proteinExistence type="predicted"/>
<dbReference type="PROSITE" id="PS50082">
    <property type="entry name" value="WD_REPEATS_2"/>
    <property type="match status" value="6"/>
</dbReference>
<feature type="compositionally biased region" description="Basic and acidic residues" evidence="4">
    <location>
        <begin position="366"/>
        <end position="376"/>
    </location>
</feature>
<feature type="compositionally biased region" description="Polar residues" evidence="4">
    <location>
        <begin position="377"/>
        <end position="392"/>
    </location>
</feature>
<reference evidence="5" key="1">
    <citation type="journal article" date="2023" name="Mol. Biol. Evol.">
        <title>Third-Generation Sequencing Reveals the Adaptive Role of the Epigenome in Three Deep-Sea Polychaetes.</title>
        <authorList>
            <person name="Perez M."/>
            <person name="Aroh O."/>
            <person name="Sun Y."/>
            <person name="Lan Y."/>
            <person name="Juniper S.K."/>
            <person name="Young C.R."/>
            <person name="Angers B."/>
            <person name="Qian P.Y."/>
        </authorList>
    </citation>
    <scope>NUCLEOTIDE SEQUENCE</scope>
    <source>
        <strain evidence="5">P08H-3</strain>
    </source>
</reference>
<accession>A0AAD9JJU0</accession>
<evidence type="ECO:0000256" key="4">
    <source>
        <dbReference type="SAM" id="MobiDB-lite"/>
    </source>
</evidence>
<dbReference type="Gene3D" id="2.130.10.10">
    <property type="entry name" value="YVTN repeat-like/Quinoprotein amine dehydrogenase"/>
    <property type="match status" value="2"/>
</dbReference>
<dbReference type="InterPro" id="IPR020472">
    <property type="entry name" value="WD40_PAC1"/>
</dbReference>
<feature type="repeat" description="WD" evidence="3">
    <location>
        <begin position="105"/>
        <end position="144"/>
    </location>
</feature>
<evidence type="ECO:0000313" key="6">
    <source>
        <dbReference type="Proteomes" id="UP001208570"/>
    </source>
</evidence>